<proteinExistence type="predicted"/>
<dbReference type="AlphaFoldDB" id="A0A9W6CBU9"/>
<evidence type="ECO:0000313" key="1">
    <source>
        <dbReference type="EMBL" id="GLG06347.1"/>
    </source>
</evidence>
<organism evidence="1 2">
    <name type="scientific">Sellimonas catena</name>
    <dbReference type="NCBI Taxonomy" id="2994035"/>
    <lineage>
        <taxon>Bacteria</taxon>
        <taxon>Bacillati</taxon>
        <taxon>Bacillota</taxon>
        <taxon>Clostridia</taxon>
        <taxon>Lachnospirales</taxon>
        <taxon>Lachnospiraceae</taxon>
        <taxon>Sellimonas</taxon>
    </lineage>
</organism>
<protein>
    <submittedName>
        <fullName evidence="1">Uncharacterized protein</fullName>
    </submittedName>
</protein>
<comment type="caution">
    <text evidence="1">The sequence shown here is derived from an EMBL/GenBank/DDBJ whole genome shotgun (WGS) entry which is preliminary data.</text>
</comment>
<accession>A0A9W6CBU9</accession>
<reference evidence="1 2" key="1">
    <citation type="journal article" date="2023" name="Int. J. Syst. Evol. Microbiol.">
        <title>Sellimonas catena sp. nov., isolated from human faeces.</title>
        <authorList>
            <person name="Hisatomi A."/>
            <person name="Ohkuma M."/>
            <person name="Sakamoto M."/>
        </authorList>
    </citation>
    <scope>NUCLEOTIDE SEQUENCE [LARGE SCALE GENOMIC DNA]</scope>
    <source>
        <strain evidence="1 2">12EGH17</strain>
    </source>
</reference>
<dbReference type="Proteomes" id="UP001145145">
    <property type="component" value="Unassembled WGS sequence"/>
</dbReference>
<gene>
    <name evidence="1" type="ORF">Selli1_35210</name>
</gene>
<keyword evidence="2" id="KW-1185">Reference proteome</keyword>
<sequence length="39" mass="4368">MYVLFPVFCILIASTGNVLAEGKSYEKVYSQSITYFVVS</sequence>
<evidence type="ECO:0000313" key="2">
    <source>
        <dbReference type="Proteomes" id="UP001145145"/>
    </source>
</evidence>
<name>A0A9W6CBU9_9FIRM</name>
<dbReference type="EMBL" id="BSBO01000072">
    <property type="protein sequence ID" value="GLG06347.1"/>
    <property type="molecule type" value="Genomic_DNA"/>
</dbReference>